<dbReference type="OrthoDB" id="64245at2"/>
<evidence type="ECO:0000313" key="3">
    <source>
        <dbReference type="Proteomes" id="UP000309215"/>
    </source>
</evidence>
<comment type="caution">
    <text evidence="2">The sequence shown here is derived from an EMBL/GenBank/DDBJ whole genome shotgun (WGS) entry which is preliminary data.</text>
</comment>
<proteinExistence type="predicted"/>
<dbReference type="AlphaFoldDB" id="A0A4V5PQ68"/>
<dbReference type="InterPro" id="IPR046863">
    <property type="entry name" value="MbnP-like_dom"/>
</dbReference>
<protein>
    <submittedName>
        <fullName evidence="2">Metallo-mystery pair system four-Cys motif protein</fullName>
    </submittedName>
</protein>
<dbReference type="PROSITE" id="PS51257">
    <property type="entry name" value="PROKAR_LIPOPROTEIN"/>
    <property type="match status" value="1"/>
</dbReference>
<reference evidence="2 3" key="1">
    <citation type="submission" date="2019-04" db="EMBL/GenBank/DDBJ databases">
        <authorList>
            <person name="Li Y."/>
            <person name="Wang J."/>
        </authorList>
    </citation>
    <scope>NUCLEOTIDE SEQUENCE [LARGE SCALE GENOMIC DNA]</scope>
    <source>
        <strain evidence="2 3">DSM 14668</strain>
    </source>
</reference>
<feature type="domain" description="Copper-binding protein MbnP-like" evidence="1">
    <location>
        <begin position="43"/>
        <end position="268"/>
    </location>
</feature>
<dbReference type="Proteomes" id="UP000309215">
    <property type="component" value="Unassembled WGS sequence"/>
</dbReference>
<evidence type="ECO:0000259" key="1">
    <source>
        <dbReference type="Pfam" id="PF20243"/>
    </source>
</evidence>
<keyword evidence="3" id="KW-1185">Reference proteome</keyword>
<dbReference type="Pfam" id="PF20243">
    <property type="entry name" value="MbnP"/>
    <property type="match status" value="1"/>
</dbReference>
<name>A0A4V5PQ68_9BACT</name>
<dbReference type="EMBL" id="SSMQ01000006">
    <property type="protein sequence ID" value="TKD10339.1"/>
    <property type="molecule type" value="Genomic_DNA"/>
</dbReference>
<accession>A0A4V5PQ68</accession>
<evidence type="ECO:0000313" key="2">
    <source>
        <dbReference type="EMBL" id="TKD10339.1"/>
    </source>
</evidence>
<organism evidence="2 3">
    <name type="scientific">Polyangium fumosum</name>
    <dbReference type="NCBI Taxonomy" id="889272"/>
    <lineage>
        <taxon>Bacteria</taxon>
        <taxon>Pseudomonadati</taxon>
        <taxon>Myxococcota</taxon>
        <taxon>Polyangia</taxon>
        <taxon>Polyangiales</taxon>
        <taxon>Polyangiaceae</taxon>
        <taxon>Polyangium</taxon>
    </lineage>
</organism>
<gene>
    <name evidence="2" type="ORF">E8A74_07770</name>
</gene>
<sequence>MGSRMIAARGAPMSLEFRPLVVLCLAVGCSSSDPAPPSTPGPSPVTLQFEAVDAAGTPYVCGAKGLHIAGLTDVTPGDLRLYVHEVRLLKGDRAIPVTLDQDHAWQFQNVALLDFEDATAACSYVIFGKSKTPDTNHVLRGLPAEAGPYDGVEFTLGVPVALNHLETADSKSPLNTTGMDHGAADGRQFVRVSFYSDTTGATGDKDHNLLVFRSVCNNVTNGGEIPASADACDKPNRPTIRLAQAGGFDPTKDRIVVDVDAMFRGYTTPGTPGAHADLSDGGRIDCYGPLNAGDLGPQIGAERCGTFYPNVGLDYTTGRPQGTQGVFRIEKSKAR</sequence>